<evidence type="ECO:0000259" key="1">
    <source>
        <dbReference type="Pfam" id="PF01909"/>
    </source>
</evidence>
<evidence type="ECO:0000313" key="3">
    <source>
        <dbReference type="Proteomes" id="UP000007813"/>
    </source>
</evidence>
<accession>J3ET81</accession>
<reference evidence="2 3" key="1">
    <citation type="journal article" date="2012" name="J. Bacteriol.">
        <title>Draft Genome Sequence of the Extremely Halophilic Archaeon Halogranum salarium B-1T.</title>
        <authorList>
            <person name="Kim K.K."/>
            <person name="Lee K.C."/>
            <person name="Lee J.S."/>
        </authorList>
    </citation>
    <scope>NUCLEOTIDE SEQUENCE [LARGE SCALE GENOMIC DNA]</scope>
    <source>
        <strain evidence="2 3">B-1</strain>
    </source>
</reference>
<protein>
    <submittedName>
        <fullName evidence="2">Nucleotidyltransferase domain protein</fullName>
    </submittedName>
</protein>
<proteinExistence type="predicted"/>
<dbReference type="CDD" id="cd05403">
    <property type="entry name" value="NT_KNTase_like"/>
    <property type="match status" value="1"/>
</dbReference>
<dbReference type="Gene3D" id="3.30.460.10">
    <property type="entry name" value="Beta Polymerase, domain 2"/>
    <property type="match status" value="1"/>
</dbReference>
<dbReference type="AlphaFoldDB" id="J3ET81"/>
<evidence type="ECO:0000313" key="2">
    <source>
        <dbReference type="EMBL" id="EJN57277.1"/>
    </source>
</evidence>
<dbReference type="SUPFAM" id="SSF81301">
    <property type="entry name" value="Nucleotidyltransferase"/>
    <property type="match status" value="1"/>
</dbReference>
<dbReference type="InterPro" id="IPR043519">
    <property type="entry name" value="NT_sf"/>
</dbReference>
<dbReference type="GO" id="GO:0016779">
    <property type="term" value="F:nucleotidyltransferase activity"/>
    <property type="evidence" value="ECO:0007669"/>
    <property type="project" value="InterPro"/>
</dbReference>
<feature type="domain" description="Polymerase nucleotidyl transferase" evidence="1">
    <location>
        <begin position="80"/>
        <end position="121"/>
    </location>
</feature>
<dbReference type="InterPro" id="IPR036390">
    <property type="entry name" value="WH_DNA-bd_sf"/>
</dbReference>
<dbReference type="PATRIC" id="fig|1210908.3.peg.3977"/>
<gene>
    <name evidence="2" type="ORF">HSB1_42400</name>
</gene>
<name>J3ET81_9EURY</name>
<organism evidence="2 3">
    <name type="scientific">Halogranum salarium B-1</name>
    <dbReference type="NCBI Taxonomy" id="1210908"/>
    <lineage>
        <taxon>Archaea</taxon>
        <taxon>Methanobacteriati</taxon>
        <taxon>Methanobacteriota</taxon>
        <taxon>Stenosarchaea group</taxon>
        <taxon>Halobacteria</taxon>
        <taxon>Halobacteriales</taxon>
        <taxon>Haloferacaceae</taxon>
    </lineage>
</organism>
<sequence>MRELADGTDHSRSTVWRAIELLDDLGVIRIRETPQRKYVAIDPAHLEKADPILAITQTEYHTPVRAFVQHVETAVDEADEIAELLGVLVFGSVARGEADRRSDIDVFVLVDGDRTVARRIVSDIAADLSEETFDGDRYTFEPFVESVESAQRAGEKLREIFQEGLTVHGGDAFQSVKQEVLRNER</sequence>
<dbReference type="Pfam" id="PF01909">
    <property type="entry name" value="NTP_transf_2"/>
    <property type="match status" value="1"/>
</dbReference>
<keyword evidence="2" id="KW-0808">Transferase</keyword>
<dbReference type="InterPro" id="IPR002934">
    <property type="entry name" value="Polymerase_NTP_transf_dom"/>
</dbReference>
<dbReference type="EMBL" id="ALJD01000014">
    <property type="protein sequence ID" value="EJN57277.1"/>
    <property type="molecule type" value="Genomic_DNA"/>
</dbReference>
<dbReference type="eggNOG" id="arCOG01208">
    <property type="taxonomic scope" value="Archaea"/>
</dbReference>
<comment type="caution">
    <text evidence="2">The sequence shown here is derived from an EMBL/GenBank/DDBJ whole genome shotgun (WGS) entry which is preliminary data.</text>
</comment>
<dbReference type="Proteomes" id="UP000007813">
    <property type="component" value="Unassembled WGS sequence"/>
</dbReference>
<dbReference type="SUPFAM" id="SSF46785">
    <property type="entry name" value="Winged helix' DNA-binding domain"/>
    <property type="match status" value="1"/>
</dbReference>